<dbReference type="PROSITE" id="PS51257">
    <property type="entry name" value="PROKAR_LIPOPROTEIN"/>
    <property type="match status" value="1"/>
</dbReference>
<dbReference type="RefSeq" id="XP_026193294.1">
    <property type="nucleotide sequence ID" value="XM_026337509.1"/>
</dbReference>
<accession>A0A6P6S0H0</accession>
<reference evidence="2" key="1">
    <citation type="submission" date="2025-08" db="UniProtKB">
        <authorList>
            <consortium name="RefSeq"/>
        </authorList>
    </citation>
    <scope>IDENTIFICATION</scope>
</reference>
<protein>
    <submittedName>
        <fullName evidence="2">Uncharacterized protein LOC34620178</fullName>
    </submittedName>
</protein>
<dbReference type="Proteomes" id="UP000515125">
    <property type="component" value="Unplaced"/>
</dbReference>
<keyword evidence="1" id="KW-1185">Reference proteome</keyword>
<dbReference type="OrthoDB" id="349171at2759"/>
<organism evidence="1 2">
    <name type="scientific">Cyclospora cayetanensis</name>
    <dbReference type="NCBI Taxonomy" id="88456"/>
    <lineage>
        <taxon>Eukaryota</taxon>
        <taxon>Sar</taxon>
        <taxon>Alveolata</taxon>
        <taxon>Apicomplexa</taxon>
        <taxon>Conoidasida</taxon>
        <taxon>Coccidia</taxon>
        <taxon>Eucoccidiorida</taxon>
        <taxon>Eimeriorina</taxon>
        <taxon>Eimeriidae</taxon>
        <taxon>Cyclospora</taxon>
    </lineage>
</organism>
<name>A0A6P6S0H0_9EIME</name>
<dbReference type="GeneID" id="34620178"/>
<gene>
    <name evidence="2" type="primary">LOC34620178</name>
</gene>
<evidence type="ECO:0000313" key="2">
    <source>
        <dbReference type="RefSeq" id="XP_026193294.1"/>
    </source>
</evidence>
<evidence type="ECO:0000313" key="1">
    <source>
        <dbReference type="Proteomes" id="UP000515125"/>
    </source>
</evidence>
<proteinExistence type="predicted"/>
<sequence length="323" mass="34986">MRQLCVWPPAAGVAATGCSEELLQRAPKACTTWEGLGPAGVYTHTKPCNPCGTAARAAFCRRNARDPDGVCFCCYIGCCRSSELRVCIDRMWRSSVAATARSALRGVYDNDCFCCTRLEFVIFCRRYAALLCSRGGVDETLQLQRQLLQCLDVSVQLLSRMQQRLSLRQRNILREVSFFLSRVAAAAASAGTAVSAETRAFADAAVLSPPEGPLPKAPLGLDYSQLDLEAILSRTVLVASEGDTRVALHHAGVREVYVDLGQQQHLFTGDLLEVLPGARLLQEAPPLIAAESFSLACIASHDLSGLYQHSLKVLPAISAQSRL</sequence>
<dbReference type="AlphaFoldDB" id="A0A6P6S0H0"/>